<dbReference type="Gene3D" id="3.30.429.10">
    <property type="entry name" value="Macrophage Migration Inhibitory Factor"/>
    <property type="match status" value="1"/>
</dbReference>
<dbReference type="Proteomes" id="UP000078534">
    <property type="component" value="Unassembled WGS sequence"/>
</dbReference>
<gene>
    <name evidence="1" type="ORF">A6K24_02155</name>
</gene>
<evidence type="ECO:0008006" key="3">
    <source>
        <dbReference type="Google" id="ProtNLM"/>
    </source>
</evidence>
<name>A0A179T5V6_9BACI</name>
<dbReference type="RefSeq" id="WP_066325113.1">
    <property type="nucleotide sequence ID" value="NZ_LWSG01000001.1"/>
</dbReference>
<organism evidence="1 2">
    <name type="scientific">Metabacillus litoralis</name>
    <dbReference type="NCBI Taxonomy" id="152268"/>
    <lineage>
        <taxon>Bacteria</taxon>
        <taxon>Bacillati</taxon>
        <taxon>Bacillota</taxon>
        <taxon>Bacilli</taxon>
        <taxon>Bacillales</taxon>
        <taxon>Bacillaceae</taxon>
        <taxon>Metabacillus</taxon>
    </lineage>
</organism>
<reference evidence="2" key="1">
    <citation type="submission" date="2016-04" db="EMBL/GenBank/DDBJ databases">
        <authorList>
            <person name="Lyu Z."/>
            <person name="Lyu W."/>
        </authorList>
    </citation>
    <scope>NUCLEOTIDE SEQUENCE [LARGE SCALE GENOMIC DNA]</scope>
    <source>
        <strain evidence="2">C44</strain>
    </source>
</reference>
<accession>A0A179T5V6</accession>
<dbReference type="SUPFAM" id="SSF55331">
    <property type="entry name" value="Tautomerase/MIF"/>
    <property type="match status" value="1"/>
</dbReference>
<comment type="caution">
    <text evidence="1">The sequence shown here is derived from an EMBL/GenBank/DDBJ whole genome shotgun (WGS) entry which is preliminary data.</text>
</comment>
<sequence>MPHIVFRGINIQQLKNISKPLLEELADICECGTDNFTFELPSSVFVFNGEETEAFPLIEVKWFERGQQIRNLFAQAVTNYLLELGLPEVEVVFTAYSEEAYYINGKHCAE</sequence>
<dbReference type="Pfam" id="PF08921">
    <property type="entry name" value="DUF1904"/>
    <property type="match status" value="1"/>
</dbReference>
<evidence type="ECO:0000313" key="2">
    <source>
        <dbReference type="Proteomes" id="UP000078534"/>
    </source>
</evidence>
<dbReference type="InterPro" id="IPR015017">
    <property type="entry name" value="DUF1904"/>
</dbReference>
<proteinExistence type="predicted"/>
<dbReference type="EMBL" id="LWSG01000001">
    <property type="protein sequence ID" value="OAS89377.1"/>
    <property type="molecule type" value="Genomic_DNA"/>
</dbReference>
<dbReference type="STRING" id="152268.A6K24_02155"/>
<evidence type="ECO:0000313" key="1">
    <source>
        <dbReference type="EMBL" id="OAS89377.1"/>
    </source>
</evidence>
<dbReference type="AlphaFoldDB" id="A0A179T5V6"/>
<keyword evidence="2" id="KW-1185">Reference proteome</keyword>
<dbReference type="InterPro" id="IPR014347">
    <property type="entry name" value="Tautomerase/MIF_sf"/>
</dbReference>
<dbReference type="OrthoDB" id="5587545at2"/>
<protein>
    <recommendedName>
        <fullName evidence="3">DUF1904 family protein</fullName>
    </recommendedName>
</protein>